<keyword evidence="3" id="KW-1185">Reference proteome</keyword>
<keyword evidence="1" id="KW-0812">Transmembrane</keyword>
<feature type="transmembrane region" description="Helical" evidence="1">
    <location>
        <begin position="82"/>
        <end position="99"/>
    </location>
</feature>
<accession>A0A5A7PYD2</accession>
<dbReference type="OrthoDB" id="512018at2759"/>
<dbReference type="Proteomes" id="UP000325081">
    <property type="component" value="Unassembled WGS sequence"/>
</dbReference>
<organism evidence="2 3">
    <name type="scientific">Striga asiatica</name>
    <name type="common">Asiatic witchweed</name>
    <name type="synonym">Buchnera asiatica</name>
    <dbReference type="NCBI Taxonomy" id="4170"/>
    <lineage>
        <taxon>Eukaryota</taxon>
        <taxon>Viridiplantae</taxon>
        <taxon>Streptophyta</taxon>
        <taxon>Embryophyta</taxon>
        <taxon>Tracheophyta</taxon>
        <taxon>Spermatophyta</taxon>
        <taxon>Magnoliopsida</taxon>
        <taxon>eudicotyledons</taxon>
        <taxon>Gunneridae</taxon>
        <taxon>Pentapetalae</taxon>
        <taxon>asterids</taxon>
        <taxon>lamiids</taxon>
        <taxon>Lamiales</taxon>
        <taxon>Orobanchaceae</taxon>
        <taxon>Buchnereae</taxon>
        <taxon>Striga</taxon>
    </lineage>
</organism>
<keyword evidence="2" id="KW-0648">Protein biosynthesis</keyword>
<evidence type="ECO:0000256" key="1">
    <source>
        <dbReference type="SAM" id="Phobius"/>
    </source>
</evidence>
<dbReference type="EMBL" id="BKCP01005405">
    <property type="protein sequence ID" value="GER37754.1"/>
    <property type="molecule type" value="Genomic_DNA"/>
</dbReference>
<gene>
    <name evidence="2" type="ORF">STAS_14184</name>
</gene>
<keyword evidence="1" id="KW-1133">Transmembrane helix</keyword>
<dbReference type="GO" id="GO:0003743">
    <property type="term" value="F:translation initiation factor activity"/>
    <property type="evidence" value="ECO:0007669"/>
    <property type="project" value="UniProtKB-KW"/>
</dbReference>
<keyword evidence="1" id="KW-0472">Membrane</keyword>
<evidence type="ECO:0000313" key="3">
    <source>
        <dbReference type="Proteomes" id="UP000325081"/>
    </source>
</evidence>
<reference evidence="3" key="1">
    <citation type="journal article" date="2019" name="Curr. Biol.">
        <title>Genome Sequence of Striga asiatica Provides Insight into the Evolution of Plant Parasitism.</title>
        <authorList>
            <person name="Yoshida S."/>
            <person name="Kim S."/>
            <person name="Wafula E.K."/>
            <person name="Tanskanen J."/>
            <person name="Kim Y.M."/>
            <person name="Honaas L."/>
            <person name="Yang Z."/>
            <person name="Spallek T."/>
            <person name="Conn C.E."/>
            <person name="Ichihashi Y."/>
            <person name="Cheong K."/>
            <person name="Cui S."/>
            <person name="Der J.P."/>
            <person name="Gundlach H."/>
            <person name="Jiao Y."/>
            <person name="Hori C."/>
            <person name="Ishida J.K."/>
            <person name="Kasahara H."/>
            <person name="Kiba T."/>
            <person name="Kim M.S."/>
            <person name="Koo N."/>
            <person name="Laohavisit A."/>
            <person name="Lee Y.H."/>
            <person name="Lumba S."/>
            <person name="McCourt P."/>
            <person name="Mortimer J.C."/>
            <person name="Mutuku J.M."/>
            <person name="Nomura T."/>
            <person name="Sasaki-Sekimoto Y."/>
            <person name="Seto Y."/>
            <person name="Wang Y."/>
            <person name="Wakatake T."/>
            <person name="Sakakibara H."/>
            <person name="Demura T."/>
            <person name="Yamaguchi S."/>
            <person name="Yoneyama K."/>
            <person name="Manabe R.I."/>
            <person name="Nelson D.C."/>
            <person name="Schulman A.H."/>
            <person name="Timko M.P."/>
            <person name="dePamphilis C.W."/>
            <person name="Choi D."/>
            <person name="Shirasu K."/>
        </authorList>
    </citation>
    <scope>NUCLEOTIDE SEQUENCE [LARGE SCALE GENOMIC DNA]</scope>
    <source>
        <strain evidence="3">cv. UVA1</strain>
    </source>
</reference>
<feature type="non-terminal residue" evidence="2">
    <location>
        <position position="150"/>
    </location>
</feature>
<feature type="transmembrane region" description="Helical" evidence="1">
    <location>
        <begin position="12"/>
        <end position="31"/>
    </location>
</feature>
<evidence type="ECO:0000313" key="2">
    <source>
        <dbReference type="EMBL" id="GER37754.1"/>
    </source>
</evidence>
<protein>
    <submittedName>
        <fullName evidence="2">Eukaryotic translation initiation factor 3subunit 7</fullName>
    </submittedName>
</protein>
<comment type="caution">
    <text evidence="2">The sequence shown here is derived from an EMBL/GenBank/DDBJ whole genome shotgun (WGS) entry which is preliminary data.</text>
</comment>
<proteinExistence type="predicted"/>
<name>A0A5A7PYD2_STRAF</name>
<dbReference type="AlphaFoldDB" id="A0A5A7PYD2"/>
<keyword evidence="2" id="KW-0396">Initiation factor</keyword>
<sequence length="150" mass="17605">MEEISEERGKSMAAPAIFVLVFSFHFVSKCIESHKKKLRIDRVFEISPNCVHNKRYNSLMYHADQEMREKDMKMSFNTYEKLLLISKVVTYVLLVLWFWKMPVTTISDQLVQPFGKLISWRAGRSLQDDLAVGIIPWLIVSTRVSKFICR</sequence>